<feature type="transmembrane region" description="Helical" evidence="1">
    <location>
        <begin position="59"/>
        <end position="82"/>
    </location>
</feature>
<sequence>MDVFPDFEGLGGIGDLQEVVGAALMIALIVAVLMLIVSGIIWAIATATGNYQAAAKARAGTLVALGGAILAGAAVTWLNWLIDLGGTL</sequence>
<evidence type="ECO:0008006" key="4">
    <source>
        <dbReference type="Google" id="ProtNLM"/>
    </source>
</evidence>
<organism evidence="2 3">
    <name type="scientific">Janibacter indicus</name>
    <dbReference type="NCBI Taxonomy" id="857417"/>
    <lineage>
        <taxon>Bacteria</taxon>
        <taxon>Bacillati</taxon>
        <taxon>Actinomycetota</taxon>
        <taxon>Actinomycetes</taxon>
        <taxon>Micrococcales</taxon>
        <taxon>Intrasporangiaceae</taxon>
        <taxon>Janibacter</taxon>
    </lineage>
</organism>
<dbReference type="InterPro" id="IPR046094">
    <property type="entry name" value="DUF6112"/>
</dbReference>
<keyword evidence="1" id="KW-0472">Membrane</keyword>
<feature type="transmembrane region" description="Helical" evidence="1">
    <location>
        <begin position="20"/>
        <end position="47"/>
    </location>
</feature>
<evidence type="ECO:0000313" key="3">
    <source>
        <dbReference type="Proteomes" id="UP000192634"/>
    </source>
</evidence>
<keyword evidence="1" id="KW-0812">Transmembrane</keyword>
<accession>A0A1W2BND0</accession>
<dbReference type="Proteomes" id="UP000192634">
    <property type="component" value="Unassembled WGS sequence"/>
</dbReference>
<dbReference type="EMBL" id="FWXN01000008">
    <property type="protein sequence ID" value="SMC74376.1"/>
    <property type="molecule type" value="Genomic_DNA"/>
</dbReference>
<dbReference type="RefSeq" id="WP_075866908.1">
    <property type="nucleotide sequence ID" value="NZ_FWXN01000008.1"/>
</dbReference>
<proteinExistence type="predicted"/>
<dbReference type="Pfam" id="PF19607">
    <property type="entry name" value="DUF6112"/>
    <property type="match status" value="1"/>
</dbReference>
<keyword evidence="1" id="KW-1133">Transmembrane helix</keyword>
<name>A0A1W2BND0_9MICO</name>
<gene>
    <name evidence="2" type="ORF">SAMN06296429_108179</name>
</gene>
<evidence type="ECO:0000313" key="2">
    <source>
        <dbReference type="EMBL" id="SMC74376.1"/>
    </source>
</evidence>
<evidence type="ECO:0000256" key="1">
    <source>
        <dbReference type="SAM" id="Phobius"/>
    </source>
</evidence>
<dbReference type="AlphaFoldDB" id="A0A1W2BND0"/>
<protein>
    <recommendedName>
        <fullName evidence="4">Integral membrane protein</fullName>
    </recommendedName>
</protein>
<reference evidence="2 3" key="1">
    <citation type="submission" date="2017-04" db="EMBL/GenBank/DDBJ databases">
        <authorList>
            <person name="Afonso C.L."/>
            <person name="Miller P.J."/>
            <person name="Scott M.A."/>
            <person name="Spackman E."/>
            <person name="Goraichik I."/>
            <person name="Dimitrov K.M."/>
            <person name="Suarez D.L."/>
            <person name="Swayne D.E."/>
        </authorList>
    </citation>
    <scope>NUCLEOTIDE SEQUENCE [LARGE SCALE GENOMIC DNA]</scope>
    <source>
        <strain evidence="2 3">CGMCC 1.12511</strain>
    </source>
</reference>